<keyword evidence="5" id="KW-1185">Reference proteome</keyword>
<sequence>MPISRYQIRSEYGLADPEIYRGTEYDAPETLLESVSMAALVGFLRQLGDLAQFAAEIFHDLHEEVLATTERGHSLMSRVQQLEAEVPAIEKAFLSQTHHSPFFTNGGIDWHPNLQYEQNLVTRGDLPRFIRDSYEECCGPPRLFLLDKFDVAGAGACLKRYTDPSFFKVDSVPSEIATVEVHREERIRKVKQKKGARPRNGETPEAVQSHAKLHQLFLEEPIGNAHSDPARLVKLRKKQSSGCAVDEKTGKSYMEKILETPSPDHKMVHVAPTTPLPIRLISKDASETRIEIIEISCISPVKRSLKNESSSLQSRSRPGLWCTTSPNEQEFELEPYSEMDEAEIAFDEQKKMECSSDLDGYRSDDVTSEVDYMDALPTIESDLEAENDCISKKSLSNIQQVADSKYKEYQLQAQLSDSQSFGSSSIDEVRSPKQDINGEHTEVLARLSDSKSTGASSASDNVSSLRRDRDDRHAQLHVQFSDFHSTGNSSALEVEEMIPTQLLQTFESQKTHHGKFVMRDDAHVQEEEISDSSQVSSGSCGKGSGNLLLPSDLGPSSPPTVSLPTETESDETPSGHVEHCLRLDDEEDKECLVESLVSVPDALSLIKDGACPLVSADDSSFNNMDVFPYALLQVSSDFNLAHEDDCGDHSEIKMLQEESSNEYSSEILVAGDVNLQREGPSCLSMEGELNSGTKLLLNGRDLKSYDGILVTQLNSEDSCSLAETPPLSRFTDELCRDLTLRNPLDEPDSAENEFLNSDLQSNLEGVPRMIHGKNGSTCSVDGVDDDGHIEHPSSPDYMSQDNHDVINDTFTKNVQSESQTATALPSVDSAETGTSLSRNLSNLNEPFRASFHQMEVESNEVALNAEKRGQLKPSLDIICSPTSDLTELEGSLSTIADPREKEIDVDETVARETLTELVGQKLVVQSEISPADVQPNSKTSVSCDPCDSGICSNIQESQSIFCFQNDLQNCKDNLSSPSYDQLEPETYLELFSQSHLGQQDARFLLGNEENYTLEKFQPQQMQISNQLEQERLSHAATEYAPTIHPDEPSSCDFSSKSPGLEINPTKHVMDPLKSLIPDLFPKAAKINLQEVPPMPPLPPMQWRMRKAQHASPESRREEIEVNQAMFPPIKPVKPDDKSQFGSSTSETETLQYQNPSSSVMNVESNKHQGSPRFSMGISEHPVAIPLQFPITVNEANGQSNYLVLERSQIPNHFLTLPVISTGWPARGYIISSEREIVQNSNLFPPIPPSNRAISGGDPVSPQEKPTQFPSQPMEETSLEVQKDRPGERAECAVLDVDPIFPQEKPTQSPSKSMEETSLEVMKDTPVELHLVLPAECAVCGDCPVSTNQPPTQSPNQMMEVTSTLESSSINLEREPGDPSTSPVSPPSIEIAQTNHSLLPSERKVALSLETQTPEFHNGMANGKPKNKLPPPQSPFIEAFDKSRLRKVTDRVRPQLTPKEDERDSLLQQIRTKSFNLKPAVATPTRPSIQGPKTNLRVAAMLEKANAIRQVYCSFSVKLMQIKLLVPIFDACFLYFEDL</sequence>
<dbReference type="PANTHER" id="PTHR12902:SF35">
    <property type="entry name" value="PROTEIN SCAR"/>
    <property type="match status" value="1"/>
</dbReference>
<gene>
    <name evidence="4" type="ORF">LLUT_LOCUS29381</name>
</gene>
<dbReference type="GO" id="GO:0034237">
    <property type="term" value="F:protein kinase A regulatory subunit binding"/>
    <property type="evidence" value="ECO:0007669"/>
    <property type="project" value="TreeGrafter"/>
</dbReference>
<dbReference type="Gene3D" id="6.10.280.150">
    <property type="match status" value="1"/>
</dbReference>
<keyword evidence="2" id="KW-0009">Actin-binding</keyword>
<feature type="region of interest" description="Disordered" evidence="3">
    <location>
        <begin position="1108"/>
        <end position="1169"/>
    </location>
</feature>
<comment type="similarity">
    <text evidence="1 2">Belongs to the SCAR/WAVE family.</text>
</comment>
<dbReference type="EMBL" id="CAXHTB010000021">
    <property type="protein sequence ID" value="CAL0328321.1"/>
    <property type="molecule type" value="Genomic_DNA"/>
</dbReference>
<dbReference type="GO" id="GO:0003779">
    <property type="term" value="F:actin binding"/>
    <property type="evidence" value="ECO:0007669"/>
    <property type="project" value="UniProtKB-UniRule"/>
</dbReference>
<feature type="compositionally biased region" description="Polar residues" evidence="3">
    <location>
        <begin position="1139"/>
        <end position="1163"/>
    </location>
</feature>
<feature type="region of interest" description="Disordered" evidence="3">
    <location>
        <begin position="526"/>
        <end position="576"/>
    </location>
</feature>
<dbReference type="GO" id="GO:0005856">
    <property type="term" value="C:cytoskeleton"/>
    <property type="evidence" value="ECO:0007669"/>
    <property type="project" value="UniProtKB-SubCell"/>
</dbReference>
<feature type="region of interest" description="Disordered" evidence="3">
    <location>
        <begin position="1364"/>
        <end position="1388"/>
    </location>
</feature>
<feature type="compositionally biased region" description="Basic and acidic residues" evidence="3">
    <location>
        <begin position="427"/>
        <end position="443"/>
    </location>
</feature>
<dbReference type="GO" id="GO:0030036">
    <property type="term" value="P:actin cytoskeleton organization"/>
    <property type="evidence" value="ECO:0007669"/>
    <property type="project" value="UniProtKB-UniRule"/>
</dbReference>
<name>A0AAV1Y4S6_LUPLU</name>
<evidence type="ECO:0000256" key="2">
    <source>
        <dbReference type="RuleBase" id="RU367034"/>
    </source>
</evidence>
<feature type="region of interest" description="Disordered" evidence="3">
    <location>
        <begin position="1247"/>
        <end position="1286"/>
    </location>
</feature>
<dbReference type="InterPro" id="IPR028288">
    <property type="entry name" value="SCAR/WAVE_fam"/>
</dbReference>
<dbReference type="GO" id="GO:2000601">
    <property type="term" value="P:positive regulation of Arp2/3 complex-mediated actin nucleation"/>
    <property type="evidence" value="ECO:0007669"/>
    <property type="project" value="TreeGrafter"/>
</dbReference>
<dbReference type="Proteomes" id="UP001497480">
    <property type="component" value="Unassembled WGS sequence"/>
</dbReference>
<proteinExistence type="inferred from homology"/>
<comment type="subcellular location">
    <subcellularLocation>
        <location evidence="2">Cytoplasm</location>
        <location evidence="2">Cytoskeleton</location>
    </subcellularLocation>
</comment>
<reference evidence="4 5" key="1">
    <citation type="submission" date="2024-03" db="EMBL/GenBank/DDBJ databases">
        <authorList>
            <person name="Martinez-Hernandez J."/>
        </authorList>
    </citation>
    <scope>NUCLEOTIDE SEQUENCE [LARGE SCALE GENOMIC DNA]</scope>
</reference>
<feature type="region of interest" description="Disordered" evidence="3">
    <location>
        <begin position="417"/>
        <end position="468"/>
    </location>
</feature>
<feature type="compositionally biased region" description="Low complexity" evidence="3">
    <location>
        <begin position="450"/>
        <end position="460"/>
    </location>
</feature>
<keyword evidence="2" id="KW-0963">Cytoplasm</keyword>
<comment type="caution">
    <text evidence="4">The sequence shown here is derived from an EMBL/GenBank/DDBJ whole genome shotgun (WGS) entry which is preliminary data.</text>
</comment>
<evidence type="ECO:0000313" key="4">
    <source>
        <dbReference type="EMBL" id="CAL0328321.1"/>
    </source>
</evidence>
<comment type="function">
    <text evidence="2">Involved in regulation of actin and microtubule organization. Part of a WAVE complex that activates the Arp2/3 complex.</text>
</comment>
<feature type="compositionally biased region" description="Low complexity" evidence="3">
    <location>
        <begin position="531"/>
        <end position="555"/>
    </location>
</feature>
<dbReference type="GO" id="GO:0071933">
    <property type="term" value="F:Arp2/3 complex binding"/>
    <property type="evidence" value="ECO:0007669"/>
    <property type="project" value="TreeGrafter"/>
</dbReference>
<protein>
    <recommendedName>
        <fullName evidence="2">Protein SCAR</fullName>
    </recommendedName>
    <alternativeName>
        <fullName evidence="2">Protein WAVE</fullName>
    </alternativeName>
</protein>
<organism evidence="4 5">
    <name type="scientific">Lupinus luteus</name>
    <name type="common">European yellow lupine</name>
    <dbReference type="NCBI Taxonomy" id="3873"/>
    <lineage>
        <taxon>Eukaryota</taxon>
        <taxon>Viridiplantae</taxon>
        <taxon>Streptophyta</taxon>
        <taxon>Embryophyta</taxon>
        <taxon>Tracheophyta</taxon>
        <taxon>Spermatophyta</taxon>
        <taxon>Magnoliopsida</taxon>
        <taxon>eudicotyledons</taxon>
        <taxon>Gunneridae</taxon>
        <taxon>Pentapetalae</taxon>
        <taxon>rosids</taxon>
        <taxon>fabids</taxon>
        <taxon>Fabales</taxon>
        <taxon>Fabaceae</taxon>
        <taxon>Papilionoideae</taxon>
        <taxon>50 kb inversion clade</taxon>
        <taxon>genistoids sensu lato</taxon>
        <taxon>core genistoids</taxon>
        <taxon>Genisteae</taxon>
        <taxon>Lupinus</taxon>
    </lineage>
</organism>
<evidence type="ECO:0000313" key="5">
    <source>
        <dbReference type="Proteomes" id="UP001497480"/>
    </source>
</evidence>
<dbReference type="PANTHER" id="PTHR12902">
    <property type="entry name" value="WASP-1"/>
    <property type="match status" value="1"/>
</dbReference>
<accession>A0AAV1Y4S6</accession>
<evidence type="ECO:0000256" key="1">
    <source>
        <dbReference type="ARBA" id="ARBA00006993"/>
    </source>
</evidence>
<dbReference type="Gene3D" id="1.20.5.340">
    <property type="match status" value="1"/>
</dbReference>
<evidence type="ECO:0000256" key="3">
    <source>
        <dbReference type="SAM" id="MobiDB-lite"/>
    </source>
</evidence>
<keyword evidence="2" id="KW-0206">Cytoskeleton</keyword>
<feature type="compositionally biased region" description="Polar residues" evidence="3">
    <location>
        <begin position="1263"/>
        <end position="1274"/>
    </location>
</feature>